<name>A0ABR1U0P8_9PEZI</name>
<proteinExistence type="predicted"/>
<dbReference type="EMBL" id="JAQQWK010000002">
    <property type="protein sequence ID" value="KAK8052471.1"/>
    <property type="molecule type" value="Genomic_DNA"/>
</dbReference>
<reference evidence="2 3" key="1">
    <citation type="submission" date="2023-01" db="EMBL/GenBank/DDBJ databases">
        <title>Analysis of 21 Apiospora genomes using comparative genomics revels a genus with tremendous synthesis potential of carbohydrate active enzymes and secondary metabolites.</title>
        <authorList>
            <person name="Sorensen T."/>
        </authorList>
    </citation>
    <scope>NUCLEOTIDE SEQUENCE [LARGE SCALE GENOMIC DNA]</scope>
    <source>
        <strain evidence="2 3">CBS 33761</strain>
    </source>
</reference>
<sequence length="126" mass="13964">MFGLKLWFANLRRSFESVLQFSPREQFAAFRARFVTRRMPVETDASEIQQGPDQNNLDSPAAELESAVQAAIEQAGRTVQELRQDPAETQQGNDSASEDNAFAYISRSGSPFDNEPLPNNPSALGD</sequence>
<gene>
    <name evidence="2" type="ORF">PG993_003856</name>
</gene>
<dbReference type="Proteomes" id="UP001444661">
    <property type="component" value="Unassembled WGS sequence"/>
</dbReference>
<feature type="region of interest" description="Disordered" evidence="1">
    <location>
        <begin position="43"/>
        <end position="126"/>
    </location>
</feature>
<feature type="compositionally biased region" description="Polar residues" evidence="1">
    <location>
        <begin position="46"/>
        <end position="58"/>
    </location>
</feature>
<evidence type="ECO:0000313" key="3">
    <source>
        <dbReference type="Proteomes" id="UP001444661"/>
    </source>
</evidence>
<evidence type="ECO:0000256" key="1">
    <source>
        <dbReference type="SAM" id="MobiDB-lite"/>
    </source>
</evidence>
<organism evidence="2 3">
    <name type="scientific">Apiospora rasikravindrae</name>
    <dbReference type="NCBI Taxonomy" id="990691"/>
    <lineage>
        <taxon>Eukaryota</taxon>
        <taxon>Fungi</taxon>
        <taxon>Dikarya</taxon>
        <taxon>Ascomycota</taxon>
        <taxon>Pezizomycotina</taxon>
        <taxon>Sordariomycetes</taxon>
        <taxon>Xylariomycetidae</taxon>
        <taxon>Amphisphaeriales</taxon>
        <taxon>Apiosporaceae</taxon>
        <taxon>Apiospora</taxon>
    </lineage>
</organism>
<accession>A0ABR1U0P8</accession>
<protein>
    <submittedName>
        <fullName evidence="2">Uncharacterized protein</fullName>
    </submittedName>
</protein>
<keyword evidence="3" id="KW-1185">Reference proteome</keyword>
<evidence type="ECO:0000313" key="2">
    <source>
        <dbReference type="EMBL" id="KAK8052471.1"/>
    </source>
</evidence>
<comment type="caution">
    <text evidence="2">The sequence shown here is derived from an EMBL/GenBank/DDBJ whole genome shotgun (WGS) entry which is preliminary data.</text>
</comment>